<evidence type="ECO:0000256" key="3">
    <source>
        <dbReference type="ARBA" id="ARBA00022552"/>
    </source>
</evidence>
<evidence type="ECO:0000256" key="2">
    <source>
        <dbReference type="ARBA" id="ARBA00006678"/>
    </source>
</evidence>
<keyword evidence="5" id="KW-0539">Nucleus</keyword>
<evidence type="ECO:0000256" key="5">
    <source>
        <dbReference type="ARBA" id="ARBA00023242"/>
    </source>
</evidence>
<dbReference type="GO" id="GO:0006364">
    <property type="term" value="P:rRNA processing"/>
    <property type="evidence" value="ECO:0007669"/>
    <property type="project" value="UniProtKB-KW"/>
</dbReference>
<sequence length="342" mass="37301">MNTRRDKRQRDASREIEITYEGLARVDGSARFSYGDMTSLASVSGPMEVRLAAEQASQATFEVFVRPISNVPATESKAFSSAIRAALLPSLILNRHPRTLIQLVVQALSFTRTQWKDVLIASMINAGSLALLNAGSIPMRGVICAVAVGRLPGAGLVIDPSEEECAYMDAGGSFAFIFAEEVGGSAENVWTSWRSKSGGFTEKDVFEARELARVAAQNVYNAIKTSVSWMGSAEPFELTSTAIRAHGEKTGGEDEDKMEIWCAHVFPMTSPPELSLVFLDVVEEFNVTVLMDNLAFSGIESLESSDSLPCQFIRFGFATPGHHPRITIMGSRRDKSEAAQYR</sequence>
<dbReference type="GO" id="GO:0000177">
    <property type="term" value="C:cytoplasmic exosome (RNase complex)"/>
    <property type="evidence" value="ECO:0007669"/>
    <property type="project" value="TreeGrafter"/>
</dbReference>
<dbReference type="InterPro" id="IPR050080">
    <property type="entry name" value="RNase_PH"/>
</dbReference>
<dbReference type="Pfam" id="PF01138">
    <property type="entry name" value="RNase_PH"/>
    <property type="match status" value="1"/>
</dbReference>
<organism evidence="7 8">
    <name type="scientific">Macrolepiota fuliginosa MF-IS2</name>
    <dbReference type="NCBI Taxonomy" id="1400762"/>
    <lineage>
        <taxon>Eukaryota</taxon>
        <taxon>Fungi</taxon>
        <taxon>Dikarya</taxon>
        <taxon>Basidiomycota</taxon>
        <taxon>Agaricomycotina</taxon>
        <taxon>Agaricomycetes</taxon>
        <taxon>Agaricomycetidae</taxon>
        <taxon>Agaricales</taxon>
        <taxon>Agaricineae</taxon>
        <taxon>Agaricaceae</taxon>
        <taxon>Macrolepiota</taxon>
    </lineage>
</organism>
<dbReference type="GO" id="GO:0071028">
    <property type="term" value="P:nuclear mRNA surveillance"/>
    <property type="evidence" value="ECO:0007669"/>
    <property type="project" value="TreeGrafter"/>
</dbReference>
<dbReference type="Gene3D" id="3.30.230.70">
    <property type="entry name" value="GHMP Kinase, N-terminal domain"/>
    <property type="match status" value="1"/>
</dbReference>
<dbReference type="GO" id="GO:0003723">
    <property type="term" value="F:RNA binding"/>
    <property type="evidence" value="ECO:0007669"/>
    <property type="project" value="TreeGrafter"/>
</dbReference>
<dbReference type="InterPro" id="IPR027408">
    <property type="entry name" value="PNPase/RNase_PH_dom_sf"/>
</dbReference>
<evidence type="ECO:0000313" key="8">
    <source>
        <dbReference type="Proteomes" id="UP000807342"/>
    </source>
</evidence>
<dbReference type="GO" id="GO:0000176">
    <property type="term" value="C:nuclear exosome (RNase complex)"/>
    <property type="evidence" value="ECO:0007669"/>
    <property type="project" value="UniProtKB-ARBA"/>
</dbReference>
<keyword evidence="8" id="KW-1185">Reference proteome</keyword>
<dbReference type="SUPFAM" id="SSF54211">
    <property type="entry name" value="Ribosomal protein S5 domain 2-like"/>
    <property type="match status" value="1"/>
</dbReference>
<dbReference type="AlphaFoldDB" id="A0A9P6C230"/>
<protein>
    <recommendedName>
        <fullName evidence="6">Exoribonuclease phosphorolytic domain-containing protein</fullName>
    </recommendedName>
</protein>
<evidence type="ECO:0000259" key="6">
    <source>
        <dbReference type="Pfam" id="PF01138"/>
    </source>
</evidence>
<dbReference type="Proteomes" id="UP000807342">
    <property type="component" value="Unassembled WGS sequence"/>
</dbReference>
<dbReference type="PANTHER" id="PTHR11953:SF1">
    <property type="entry name" value="EXOSOME COMPLEX COMPONENT RRP46"/>
    <property type="match status" value="1"/>
</dbReference>
<dbReference type="InterPro" id="IPR001247">
    <property type="entry name" value="ExoRNase_PH_dom1"/>
</dbReference>
<feature type="domain" description="Exoribonuclease phosphorolytic" evidence="6">
    <location>
        <begin position="13"/>
        <end position="135"/>
    </location>
</feature>
<comment type="subcellular location">
    <subcellularLocation>
        <location evidence="1">Nucleus</location>
    </subcellularLocation>
</comment>
<dbReference type="GO" id="GO:0005730">
    <property type="term" value="C:nucleolus"/>
    <property type="evidence" value="ECO:0007669"/>
    <property type="project" value="TreeGrafter"/>
</dbReference>
<dbReference type="InterPro" id="IPR036345">
    <property type="entry name" value="ExoRNase_PH_dom2_sf"/>
</dbReference>
<dbReference type="SUPFAM" id="SSF55666">
    <property type="entry name" value="Ribonuclease PH domain 2-like"/>
    <property type="match status" value="1"/>
</dbReference>
<keyword evidence="3" id="KW-0698">rRNA processing</keyword>
<name>A0A9P6C230_9AGAR</name>
<dbReference type="GO" id="GO:0071051">
    <property type="term" value="P:poly(A)-dependent snoRNA 3'-end processing"/>
    <property type="evidence" value="ECO:0007669"/>
    <property type="project" value="TreeGrafter"/>
</dbReference>
<comment type="caution">
    <text evidence="7">The sequence shown here is derived from an EMBL/GenBank/DDBJ whole genome shotgun (WGS) entry which is preliminary data.</text>
</comment>
<dbReference type="GO" id="GO:0034475">
    <property type="term" value="P:U4 snRNA 3'-end processing"/>
    <property type="evidence" value="ECO:0007669"/>
    <property type="project" value="TreeGrafter"/>
</dbReference>
<dbReference type="PANTHER" id="PTHR11953">
    <property type="entry name" value="EXOSOME COMPLEX COMPONENT"/>
    <property type="match status" value="1"/>
</dbReference>
<evidence type="ECO:0000256" key="1">
    <source>
        <dbReference type="ARBA" id="ARBA00004123"/>
    </source>
</evidence>
<evidence type="ECO:0000256" key="4">
    <source>
        <dbReference type="ARBA" id="ARBA00022835"/>
    </source>
</evidence>
<evidence type="ECO:0000313" key="7">
    <source>
        <dbReference type="EMBL" id="KAF9446124.1"/>
    </source>
</evidence>
<proteinExistence type="inferred from homology"/>
<dbReference type="OrthoDB" id="27298at2759"/>
<dbReference type="EMBL" id="MU151262">
    <property type="protein sequence ID" value="KAF9446124.1"/>
    <property type="molecule type" value="Genomic_DNA"/>
</dbReference>
<keyword evidence="4" id="KW-0271">Exosome</keyword>
<reference evidence="7" key="1">
    <citation type="submission" date="2020-11" db="EMBL/GenBank/DDBJ databases">
        <authorList>
            <consortium name="DOE Joint Genome Institute"/>
            <person name="Ahrendt S."/>
            <person name="Riley R."/>
            <person name="Andreopoulos W."/>
            <person name="Labutti K."/>
            <person name="Pangilinan J."/>
            <person name="Ruiz-Duenas F.J."/>
            <person name="Barrasa J.M."/>
            <person name="Sanchez-Garcia M."/>
            <person name="Camarero S."/>
            <person name="Miyauchi S."/>
            <person name="Serrano A."/>
            <person name="Linde D."/>
            <person name="Babiker R."/>
            <person name="Drula E."/>
            <person name="Ayuso-Fernandez I."/>
            <person name="Pacheco R."/>
            <person name="Padilla G."/>
            <person name="Ferreira P."/>
            <person name="Barriuso J."/>
            <person name="Kellner H."/>
            <person name="Castanera R."/>
            <person name="Alfaro M."/>
            <person name="Ramirez L."/>
            <person name="Pisabarro A.G."/>
            <person name="Kuo A."/>
            <person name="Tritt A."/>
            <person name="Lipzen A."/>
            <person name="He G."/>
            <person name="Yan M."/>
            <person name="Ng V."/>
            <person name="Cullen D."/>
            <person name="Martin F."/>
            <person name="Rosso M.-N."/>
            <person name="Henrissat B."/>
            <person name="Hibbett D."/>
            <person name="Martinez A.T."/>
            <person name="Grigoriev I.V."/>
        </authorList>
    </citation>
    <scope>NUCLEOTIDE SEQUENCE</scope>
    <source>
        <strain evidence="7">MF-IS2</strain>
    </source>
</reference>
<dbReference type="GO" id="GO:0016075">
    <property type="term" value="P:rRNA catabolic process"/>
    <property type="evidence" value="ECO:0007669"/>
    <property type="project" value="TreeGrafter"/>
</dbReference>
<dbReference type="InterPro" id="IPR020568">
    <property type="entry name" value="Ribosomal_Su5_D2-typ_SF"/>
</dbReference>
<gene>
    <name evidence="7" type="ORF">P691DRAFT_674246</name>
</gene>
<accession>A0A9P6C230</accession>
<comment type="similarity">
    <text evidence="2">Belongs to the RNase PH family.</text>
</comment>